<evidence type="ECO:0000313" key="2">
    <source>
        <dbReference type="Proteomes" id="UP000267821"/>
    </source>
</evidence>
<protein>
    <submittedName>
        <fullName evidence="1">DUF1941-domain-containing protein</fullName>
    </submittedName>
</protein>
<dbReference type="Proteomes" id="UP000267821">
    <property type="component" value="Unassembled WGS sequence"/>
</dbReference>
<proteinExistence type="predicted"/>
<dbReference type="SUPFAM" id="SSF48371">
    <property type="entry name" value="ARM repeat"/>
    <property type="match status" value="1"/>
</dbReference>
<dbReference type="InParanoid" id="A0A3N4LHF4"/>
<dbReference type="STRING" id="1051890.A0A3N4LHF4"/>
<dbReference type="EMBL" id="ML121553">
    <property type="protein sequence ID" value="RPB22297.1"/>
    <property type="molecule type" value="Genomic_DNA"/>
</dbReference>
<accession>A0A3N4LHF4</accession>
<dbReference type="Pfam" id="PF05536">
    <property type="entry name" value="Neurochondrin"/>
    <property type="match status" value="1"/>
</dbReference>
<sequence length="664" mass="73988">MDVDTPPESAASTSPPAEAPITQCLTHLQTPSDTSRFVGLAILSTILKNENIANDRTILRKFWEAMPYKFLDRLLKSRQSLKTPADQAKDMVELAVNVIHAFALLLPVAADNPSLVNRAPRLIAALHESSEPTTIVILETLSVFATTEMGAETILSSNIIPLLDSAPSYDQGMQVLLYTLINGSKSETGLPLVMKILPEILQHCSEALLKNNSAEDRSLRLRLLSFFSELLSRLLSPSLPTSTAWVQNIYTSIRRTITTTHSLSERTHCTIISAILLQSYPPSLLFHSPSQSACIPKPFTPFFIRLLLIDIRSTIPSLMEQLSCPTYPQLSHRLSCDFDILTSFIGYLVQLGSPFDETELDPEALLKFRSEMGEALSLTIEFLRDRWDAKYAGASGYEMDTFMDDDRGESKEPPRGGVPLNLVWDAADIEGGLVRDPVVMSAIRVLSLWLREDDSLRKEVGGLMDVFLGLWKRSQSSLGGWDYRLWLVSALEGTLTEKNGREMFRKMGGWELLWGEVRSRYHSSVAGMWPELEVVKLAIEEVRVLQEWVGGSEYMSIPNAETKVQEVEKVARITRPPLVGGEEAGRVWLGLDVGIVRLAVGLLKKLPRESWVLKQGVEERIGRLTRELGKMVQERGLEVKGSGDVGEEEVVFVLAEVMEELGLI</sequence>
<dbReference type="InterPro" id="IPR016024">
    <property type="entry name" value="ARM-type_fold"/>
</dbReference>
<reference evidence="1 2" key="1">
    <citation type="journal article" date="2018" name="Nat. Ecol. Evol.">
        <title>Pezizomycetes genomes reveal the molecular basis of ectomycorrhizal truffle lifestyle.</title>
        <authorList>
            <person name="Murat C."/>
            <person name="Payen T."/>
            <person name="Noel B."/>
            <person name="Kuo A."/>
            <person name="Morin E."/>
            <person name="Chen J."/>
            <person name="Kohler A."/>
            <person name="Krizsan K."/>
            <person name="Balestrini R."/>
            <person name="Da Silva C."/>
            <person name="Montanini B."/>
            <person name="Hainaut M."/>
            <person name="Levati E."/>
            <person name="Barry K.W."/>
            <person name="Belfiori B."/>
            <person name="Cichocki N."/>
            <person name="Clum A."/>
            <person name="Dockter R.B."/>
            <person name="Fauchery L."/>
            <person name="Guy J."/>
            <person name="Iotti M."/>
            <person name="Le Tacon F."/>
            <person name="Lindquist E.A."/>
            <person name="Lipzen A."/>
            <person name="Malagnac F."/>
            <person name="Mello A."/>
            <person name="Molinier V."/>
            <person name="Miyauchi S."/>
            <person name="Poulain J."/>
            <person name="Riccioni C."/>
            <person name="Rubini A."/>
            <person name="Sitrit Y."/>
            <person name="Splivallo R."/>
            <person name="Traeger S."/>
            <person name="Wang M."/>
            <person name="Zifcakova L."/>
            <person name="Wipf D."/>
            <person name="Zambonelli A."/>
            <person name="Paolocci F."/>
            <person name="Nowrousian M."/>
            <person name="Ottonello S."/>
            <person name="Baldrian P."/>
            <person name="Spatafora J.W."/>
            <person name="Henrissat B."/>
            <person name="Nagy L.G."/>
            <person name="Aury J.M."/>
            <person name="Wincker P."/>
            <person name="Grigoriev I.V."/>
            <person name="Bonfante P."/>
            <person name="Martin F.M."/>
        </authorList>
    </citation>
    <scope>NUCLEOTIDE SEQUENCE [LARGE SCALE GENOMIC DNA]</scope>
    <source>
        <strain evidence="1 2">ATCC MYA-4762</strain>
    </source>
</reference>
<dbReference type="InterPro" id="IPR008709">
    <property type="entry name" value="Neurochondrin"/>
</dbReference>
<dbReference type="PANTHER" id="PTHR13109:SF7">
    <property type="entry name" value="NEUROCHONDRIN"/>
    <property type="match status" value="1"/>
</dbReference>
<gene>
    <name evidence="1" type="ORF">L211DRAFT_346736</name>
</gene>
<dbReference type="AlphaFoldDB" id="A0A3N4LHF4"/>
<dbReference type="PANTHER" id="PTHR13109">
    <property type="entry name" value="NEUROCHONDRIN"/>
    <property type="match status" value="1"/>
</dbReference>
<organism evidence="1 2">
    <name type="scientific">Terfezia boudieri ATCC MYA-4762</name>
    <dbReference type="NCBI Taxonomy" id="1051890"/>
    <lineage>
        <taxon>Eukaryota</taxon>
        <taxon>Fungi</taxon>
        <taxon>Dikarya</taxon>
        <taxon>Ascomycota</taxon>
        <taxon>Pezizomycotina</taxon>
        <taxon>Pezizomycetes</taxon>
        <taxon>Pezizales</taxon>
        <taxon>Pezizaceae</taxon>
        <taxon>Terfezia</taxon>
    </lineage>
</organism>
<evidence type="ECO:0000313" key="1">
    <source>
        <dbReference type="EMBL" id="RPB22297.1"/>
    </source>
</evidence>
<dbReference type="OrthoDB" id="8962942at2759"/>
<keyword evidence="2" id="KW-1185">Reference proteome</keyword>
<name>A0A3N4LHF4_9PEZI</name>